<feature type="domain" description="RsmI HTH" evidence="8">
    <location>
        <begin position="272"/>
        <end position="310"/>
    </location>
</feature>
<dbReference type="RefSeq" id="WP_078364853.1">
    <property type="nucleotide sequence ID" value="NZ_MTJN01000002.1"/>
</dbReference>
<keyword evidence="10" id="KW-1185">Reference proteome</keyword>
<evidence type="ECO:0000256" key="4">
    <source>
        <dbReference type="ARBA" id="ARBA00022679"/>
    </source>
</evidence>
<proteinExistence type="inferred from homology"/>
<feature type="domain" description="Tetrapyrrole methylase" evidence="7">
    <location>
        <begin position="35"/>
        <end position="238"/>
    </location>
</feature>
<dbReference type="NCBIfam" id="TIGR00096">
    <property type="entry name" value="16S rRNA (cytidine(1402)-2'-O)-methyltransferase"/>
    <property type="match status" value="1"/>
</dbReference>
<keyword evidence="3 6" id="KW-0489">Methyltransferase</keyword>
<dbReference type="PROSITE" id="PS01296">
    <property type="entry name" value="RSMI"/>
    <property type="match status" value="1"/>
</dbReference>
<evidence type="ECO:0000256" key="5">
    <source>
        <dbReference type="ARBA" id="ARBA00022691"/>
    </source>
</evidence>
<dbReference type="PANTHER" id="PTHR46111:SF1">
    <property type="entry name" value="RIBOSOMAL RNA SMALL SUBUNIT METHYLTRANSFERASE I"/>
    <property type="match status" value="1"/>
</dbReference>
<comment type="catalytic activity">
    <reaction evidence="6">
        <text>cytidine(1402) in 16S rRNA + S-adenosyl-L-methionine = 2'-O-methylcytidine(1402) in 16S rRNA + S-adenosyl-L-homocysteine + H(+)</text>
        <dbReference type="Rhea" id="RHEA:42924"/>
        <dbReference type="Rhea" id="RHEA-COMP:10285"/>
        <dbReference type="Rhea" id="RHEA-COMP:10286"/>
        <dbReference type="ChEBI" id="CHEBI:15378"/>
        <dbReference type="ChEBI" id="CHEBI:57856"/>
        <dbReference type="ChEBI" id="CHEBI:59789"/>
        <dbReference type="ChEBI" id="CHEBI:74495"/>
        <dbReference type="ChEBI" id="CHEBI:82748"/>
        <dbReference type="EC" id="2.1.1.198"/>
    </reaction>
</comment>
<dbReference type="InterPro" id="IPR035996">
    <property type="entry name" value="4pyrrol_Methylase_sf"/>
</dbReference>
<dbReference type="PANTHER" id="PTHR46111">
    <property type="entry name" value="RIBOSOMAL RNA SMALL SUBUNIT METHYLTRANSFERASE I"/>
    <property type="match status" value="1"/>
</dbReference>
<dbReference type="Proteomes" id="UP000190750">
    <property type="component" value="Unassembled WGS sequence"/>
</dbReference>
<dbReference type="EMBL" id="MTJN01000002">
    <property type="protein sequence ID" value="OOV07024.1"/>
    <property type="molecule type" value="Genomic_DNA"/>
</dbReference>
<evidence type="ECO:0000313" key="9">
    <source>
        <dbReference type="EMBL" id="OOV07024.1"/>
    </source>
</evidence>
<keyword evidence="4 6" id="KW-0808">Transferase</keyword>
<evidence type="ECO:0000256" key="3">
    <source>
        <dbReference type="ARBA" id="ARBA00022603"/>
    </source>
</evidence>
<evidence type="ECO:0000256" key="2">
    <source>
        <dbReference type="ARBA" id="ARBA00022552"/>
    </source>
</evidence>
<protein>
    <recommendedName>
        <fullName evidence="6">Ribosomal RNA small subunit methyltransferase I</fullName>
        <ecNumber evidence="6">2.1.1.198</ecNumber>
    </recommendedName>
    <alternativeName>
        <fullName evidence="6">16S rRNA 2'-O-ribose C1402 methyltransferase</fullName>
    </alternativeName>
    <alternativeName>
        <fullName evidence="6">rRNA (cytidine-2'-O-)-methyltransferase RsmI</fullName>
    </alternativeName>
</protein>
<dbReference type="InterPro" id="IPR014776">
    <property type="entry name" value="4pyrrole_Mease_sub2"/>
</dbReference>
<accession>A0A1T1ASD5</accession>
<comment type="caution">
    <text evidence="9">The sequence shown here is derived from an EMBL/GenBank/DDBJ whole genome shotgun (WGS) entry which is preliminary data.</text>
</comment>
<dbReference type="Pfam" id="PF00590">
    <property type="entry name" value="TP_methylase"/>
    <property type="match status" value="1"/>
</dbReference>
<dbReference type="InterPro" id="IPR018063">
    <property type="entry name" value="SAM_MeTrfase_RsmI_CS"/>
</dbReference>
<evidence type="ECO:0000259" key="7">
    <source>
        <dbReference type="Pfam" id="PF00590"/>
    </source>
</evidence>
<dbReference type="CDD" id="cd11648">
    <property type="entry name" value="RsmI"/>
    <property type="match status" value="1"/>
</dbReference>
<dbReference type="PIRSF" id="PIRSF005917">
    <property type="entry name" value="MTase_YraL"/>
    <property type="match status" value="1"/>
</dbReference>
<evidence type="ECO:0000313" key="10">
    <source>
        <dbReference type="Proteomes" id="UP000190750"/>
    </source>
</evidence>
<organism evidence="9 10">
    <name type="scientific">Rhodoferax fermentans</name>
    <dbReference type="NCBI Taxonomy" id="28066"/>
    <lineage>
        <taxon>Bacteria</taxon>
        <taxon>Pseudomonadati</taxon>
        <taxon>Pseudomonadota</taxon>
        <taxon>Betaproteobacteria</taxon>
        <taxon>Burkholderiales</taxon>
        <taxon>Comamonadaceae</taxon>
        <taxon>Rhodoferax</taxon>
    </lineage>
</organism>
<dbReference type="InterPro" id="IPR008189">
    <property type="entry name" value="rRNA_ssu_MeTfrase_I"/>
</dbReference>
<gene>
    <name evidence="6" type="primary">rsmI</name>
    <name evidence="9" type="ORF">RF819_10070</name>
</gene>
<keyword evidence="1 6" id="KW-0963">Cytoplasm</keyword>
<keyword evidence="5 6" id="KW-0949">S-adenosyl-L-methionine</keyword>
<dbReference type="AlphaFoldDB" id="A0A1T1ASD5"/>
<dbReference type="GO" id="GO:0070677">
    <property type="term" value="F:rRNA (cytosine-2'-O-)-methyltransferase activity"/>
    <property type="evidence" value="ECO:0007669"/>
    <property type="project" value="UniProtKB-UniRule"/>
</dbReference>
<reference evidence="9 10" key="1">
    <citation type="submission" date="2017-01" db="EMBL/GenBank/DDBJ databases">
        <title>Genome sequencing of Rhodoferax fermentans JCM 7819.</title>
        <authorList>
            <person name="Kim Y.J."/>
            <person name="Farh M.E.-A."/>
            <person name="Yang D.-C."/>
        </authorList>
    </citation>
    <scope>NUCLEOTIDE SEQUENCE [LARGE SCALE GENOMIC DNA]</scope>
    <source>
        <strain evidence="9 10">JCM 7819</strain>
    </source>
</reference>
<dbReference type="OrthoDB" id="9809084at2"/>
<name>A0A1T1ASD5_RHOFE</name>
<sequence>MLNSPPLSRLSSSFVNALQAARDAAAGQNYLPGALYVVATPIGNLADITLRALHLLQLADVVACEDTRHTQALLRAYGIDKTPAQLLAVHQHNEAQAVQTVLERLQQGQRVAYVSDAGTPAISDPGARLVAGVREAGLCVVPLPGASSVITLLSAAGVLADSSGHSGFVFAGFLPAKATERSAAVLALSAESRAVVLLEAPHRIEALASALAVLGERPLTVGRELTKQFEEIATLPASQFPGWLSADANRTRGEFALVLHPAAATASAGPDTRVLQLLLAELPLKTAVKLAAEITGEPRNALYELALTLKAG</sequence>
<dbReference type="STRING" id="28066.RF819_10070"/>
<comment type="function">
    <text evidence="6">Catalyzes the 2'-O-methylation of the ribose of cytidine 1402 (C1402) in 16S rRNA.</text>
</comment>
<evidence type="ECO:0000259" key="8">
    <source>
        <dbReference type="Pfam" id="PF23016"/>
    </source>
</evidence>
<evidence type="ECO:0000256" key="6">
    <source>
        <dbReference type="HAMAP-Rule" id="MF_01877"/>
    </source>
</evidence>
<dbReference type="HAMAP" id="MF_01877">
    <property type="entry name" value="16SrRNA_methyltr_I"/>
    <property type="match status" value="1"/>
</dbReference>
<dbReference type="FunFam" id="3.40.1010.10:FF:000007">
    <property type="entry name" value="Ribosomal RNA small subunit methyltransferase I"/>
    <property type="match status" value="1"/>
</dbReference>
<dbReference type="Pfam" id="PF23016">
    <property type="entry name" value="RsmI_C"/>
    <property type="match status" value="1"/>
</dbReference>
<dbReference type="InterPro" id="IPR014777">
    <property type="entry name" value="4pyrrole_Mease_sub1"/>
</dbReference>
<dbReference type="Gene3D" id="3.40.1010.10">
    <property type="entry name" value="Cobalt-precorrin-4 Transmethylase, Domain 1"/>
    <property type="match status" value="1"/>
</dbReference>
<comment type="subcellular location">
    <subcellularLocation>
        <location evidence="6">Cytoplasm</location>
    </subcellularLocation>
</comment>
<keyword evidence="2 6" id="KW-0698">rRNA processing</keyword>
<evidence type="ECO:0000256" key="1">
    <source>
        <dbReference type="ARBA" id="ARBA00022490"/>
    </source>
</evidence>
<dbReference type="InterPro" id="IPR053910">
    <property type="entry name" value="RsmI_HTH"/>
</dbReference>
<dbReference type="InterPro" id="IPR000878">
    <property type="entry name" value="4pyrrol_Mease"/>
</dbReference>
<dbReference type="EC" id="2.1.1.198" evidence="6"/>
<dbReference type="GO" id="GO:0005737">
    <property type="term" value="C:cytoplasm"/>
    <property type="evidence" value="ECO:0007669"/>
    <property type="project" value="UniProtKB-SubCell"/>
</dbReference>
<dbReference type="SUPFAM" id="SSF53790">
    <property type="entry name" value="Tetrapyrrole methylase"/>
    <property type="match status" value="1"/>
</dbReference>
<comment type="similarity">
    <text evidence="6">Belongs to the methyltransferase superfamily. RsmI family.</text>
</comment>
<dbReference type="Gene3D" id="3.30.950.10">
    <property type="entry name" value="Methyltransferase, Cobalt-precorrin-4 Transmethylase, Domain 2"/>
    <property type="match status" value="1"/>
</dbReference>